<evidence type="ECO:0000313" key="4">
    <source>
        <dbReference type="EMBL" id="JAS14000.1"/>
    </source>
</evidence>
<feature type="region of interest" description="Disordered" evidence="3">
    <location>
        <begin position="1"/>
        <end position="23"/>
    </location>
</feature>
<name>A0A1B6CKP9_9HEMI</name>
<organism evidence="4">
    <name type="scientific">Clastoptera arizonana</name>
    <name type="common">Arizona spittle bug</name>
    <dbReference type="NCBI Taxonomy" id="38151"/>
    <lineage>
        <taxon>Eukaryota</taxon>
        <taxon>Metazoa</taxon>
        <taxon>Ecdysozoa</taxon>
        <taxon>Arthropoda</taxon>
        <taxon>Hexapoda</taxon>
        <taxon>Insecta</taxon>
        <taxon>Pterygota</taxon>
        <taxon>Neoptera</taxon>
        <taxon>Paraneoptera</taxon>
        <taxon>Hemiptera</taxon>
        <taxon>Auchenorrhyncha</taxon>
        <taxon>Cercopoidea</taxon>
        <taxon>Clastopteridae</taxon>
        <taxon>Clastoptera</taxon>
    </lineage>
</organism>
<comment type="similarity">
    <text evidence="1">Belongs to the IFT43 family.</text>
</comment>
<evidence type="ECO:0000256" key="3">
    <source>
        <dbReference type="SAM" id="MobiDB-lite"/>
    </source>
</evidence>
<keyword evidence="2" id="KW-0970">Cilium biogenesis/degradation</keyword>
<dbReference type="InterPro" id="IPR029302">
    <property type="entry name" value="IFT43"/>
</dbReference>
<proteinExistence type="inferred from homology"/>
<dbReference type="PANTHER" id="PTHR33724">
    <property type="entry name" value="INTRAFLAGELLAR TRANSPORT PROTEIN 43 HOMOLOG"/>
    <property type="match status" value="1"/>
</dbReference>
<dbReference type="PANTHER" id="PTHR33724:SF1">
    <property type="entry name" value="INTRAFLAGELLAR TRANSPORT PROTEIN 43 HOMOLOG"/>
    <property type="match status" value="1"/>
</dbReference>
<feature type="region of interest" description="Disordered" evidence="3">
    <location>
        <begin position="50"/>
        <end position="119"/>
    </location>
</feature>
<dbReference type="GO" id="GO:0005929">
    <property type="term" value="C:cilium"/>
    <property type="evidence" value="ECO:0007669"/>
    <property type="project" value="TreeGrafter"/>
</dbReference>
<gene>
    <name evidence="4" type="ORF">g.3279</name>
</gene>
<reference evidence="4" key="1">
    <citation type="submission" date="2015-12" db="EMBL/GenBank/DDBJ databases">
        <title>De novo transcriptome assembly of four potential Pierce s Disease insect vectors from Arizona vineyards.</title>
        <authorList>
            <person name="Tassone E.E."/>
        </authorList>
    </citation>
    <scope>NUCLEOTIDE SEQUENCE</scope>
</reference>
<dbReference type="GO" id="GO:0035721">
    <property type="term" value="P:intraciliary retrograde transport"/>
    <property type="evidence" value="ECO:0007669"/>
    <property type="project" value="TreeGrafter"/>
</dbReference>
<dbReference type="EMBL" id="GEDC01023298">
    <property type="protein sequence ID" value="JAS14000.1"/>
    <property type="molecule type" value="Transcribed_RNA"/>
</dbReference>
<dbReference type="AlphaFoldDB" id="A0A1B6CKP9"/>
<evidence type="ECO:0000256" key="1">
    <source>
        <dbReference type="ARBA" id="ARBA00007563"/>
    </source>
</evidence>
<dbReference type="Pfam" id="PF15305">
    <property type="entry name" value="IFT43"/>
    <property type="match status" value="1"/>
</dbReference>
<feature type="compositionally biased region" description="Polar residues" evidence="3">
    <location>
        <begin position="53"/>
        <end position="64"/>
    </location>
</feature>
<feature type="compositionally biased region" description="Basic and acidic residues" evidence="3">
    <location>
        <begin position="1"/>
        <end position="15"/>
    </location>
</feature>
<feature type="compositionally biased region" description="Basic and acidic residues" evidence="3">
    <location>
        <begin position="97"/>
        <end position="110"/>
    </location>
</feature>
<protein>
    <recommendedName>
        <fullName evidence="5">Intraflagellar transport protein 43 homolog</fullName>
    </recommendedName>
</protein>
<evidence type="ECO:0000256" key="2">
    <source>
        <dbReference type="ARBA" id="ARBA00022794"/>
    </source>
</evidence>
<dbReference type="GO" id="GO:0030991">
    <property type="term" value="C:intraciliary transport particle A"/>
    <property type="evidence" value="ECO:0007669"/>
    <property type="project" value="InterPro"/>
</dbReference>
<evidence type="ECO:0008006" key="5">
    <source>
        <dbReference type="Google" id="ProtNLM"/>
    </source>
</evidence>
<sequence length="216" mass="24453">MDSKGLHFSPDEKGIVKKGRRAGVLQQNVEDEIGFTEDLLESPIHSLAKSVFAQRSPNKVTRNEPSIPPRSRKNGGWADDDVSKTNKSKRNSTNLIEQERFKSPDRQSKDDSDDDIPLIPDLDEIQEDEILCKVADAPFVAGNKVASFTELDTDLGKKSFLSILENINLNSLTNHLLPEDDIKEDNLQWTWDLLFTEVASDLRYEWDAQTKDVLKD</sequence>
<accession>A0A1B6CKP9</accession>